<organism evidence="2 3">
    <name type="scientific">Handroanthus impetiginosus</name>
    <dbReference type="NCBI Taxonomy" id="429701"/>
    <lineage>
        <taxon>Eukaryota</taxon>
        <taxon>Viridiplantae</taxon>
        <taxon>Streptophyta</taxon>
        <taxon>Embryophyta</taxon>
        <taxon>Tracheophyta</taxon>
        <taxon>Spermatophyta</taxon>
        <taxon>Magnoliopsida</taxon>
        <taxon>eudicotyledons</taxon>
        <taxon>Gunneridae</taxon>
        <taxon>Pentapetalae</taxon>
        <taxon>asterids</taxon>
        <taxon>lamiids</taxon>
        <taxon>Lamiales</taxon>
        <taxon>Bignoniaceae</taxon>
        <taxon>Crescentiina</taxon>
        <taxon>Tabebuia alliance</taxon>
        <taxon>Handroanthus</taxon>
    </lineage>
</organism>
<sequence>MFEGLAVSIDFHSSPSTSGESSSPFPSESLPTHTSVNRGPASYIGCIWFEEPALSTFPHSSPNTSRESSPALLDEISYDVPLFVKLVMDLNLGKAPLSLPLLQHQDLPACDFSSS</sequence>
<feature type="compositionally biased region" description="Low complexity" evidence="1">
    <location>
        <begin position="13"/>
        <end position="31"/>
    </location>
</feature>
<dbReference type="AlphaFoldDB" id="A0A2G9HMM9"/>
<dbReference type="EMBL" id="NKXS01001444">
    <property type="protein sequence ID" value="PIN18550.1"/>
    <property type="molecule type" value="Genomic_DNA"/>
</dbReference>
<protein>
    <submittedName>
        <fullName evidence="2">Uncharacterized protein</fullName>
    </submittedName>
</protein>
<keyword evidence="3" id="KW-1185">Reference proteome</keyword>
<proteinExistence type="predicted"/>
<name>A0A2G9HMM9_9LAMI</name>
<accession>A0A2G9HMM9</accession>
<evidence type="ECO:0000313" key="2">
    <source>
        <dbReference type="EMBL" id="PIN18550.1"/>
    </source>
</evidence>
<feature type="region of interest" description="Disordered" evidence="1">
    <location>
        <begin position="1"/>
        <end position="36"/>
    </location>
</feature>
<gene>
    <name evidence="2" type="ORF">CDL12_08770</name>
</gene>
<reference evidence="3" key="1">
    <citation type="journal article" date="2018" name="Gigascience">
        <title>Genome assembly of the Pink Ipe (Handroanthus impetiginosus, Bignoniaceae), a highly valued, ecologically keystone Neotropical timber forest tree.</title>
        <authorList>
            <person name="Silva-Junior O.B."/>
            <person name="Grattapaglia D."/>
            <person name="Novaes E."/>
            <person name="Collevatti R.G."/>
        </authorList>
    </citation>
    <scope>NUCLEOTIDE SEQUENCE [LARGE SCALE GENOMIC DNA]</scope>
    <source>
        <strain evidence="3">cv. UFG-1</strain>
    </source>
</reference>
<evidence type="ECO:0000256" key="1">
    <source>
        <dbReference type="SAM" id="MobiDB-lite"/>
    </source>
</evidence>
<evidence type="ECO:0000313" key="3">
    <source>
        <dbReference type="Proteomes" id="UP000231279"/>
    </source>
</evidence>
<dbReference type="Proteomes" id="UP000231279">
    <property type="component" value="Unassembled WGS sequence"/>
</dbReference>
<comment type="caution">
    <text evidence="2">The sequence shown here is derived from an EMBL/GenBank/DDBJ whole genome shotgun (WGS) entry which is preliminary data.</text>
</comment>